<evidence type="ECO:0000256" key="1">
    <source>
        <dbReference type="ARBA" id="ARBA00022908"/>
    </source>
</evidence>
<dbReference type="InterPro" id="IPR011109">
    <property type="entry name" value="DNA_bind_recombinase_dom"/>
</dbReference>
<accession>A0A495IYQ7</accession>
<dbReference type="SMART" id="SM00857">
    <property type="entry name" value="Resolvase"/>
    <property type="match status" value="1"/>
</dbReference>
<evidence type="ECO:0000259" key="7">
    <source>
        <dbReference type="PROSITE" id="PS51737"/>
    </source>
</evidence>
<name>A0A495IYQ7_9SPHI</name>
<dbReference type="Proteomes" id="UP000268007">
    <property type="component" value="Unassembled WGS sequence"/>
</dbReference>
<dbReference type="Pfam" id="PF07508">
    <property type="entry name" value="Recombinase"/>
    <property type="match status" value="1"/>
</dbReference>
<dbReference type="PANTHER" id="PTHR30461">
    <property type="entry name" value="DNA-INVERTASE FROM LAMBDOID PROPHAGE"/>
    <property type="match status" value="1"/>
</dbReference>
<keyword evidence="9" id="KW-1185">Reference proteome</keyword>
<feature type="domain" description="Recombinase" evidence="7">
    <location>
        <begin position="158"/>
        <end position="268"/>
    </location>
</feature>
<dbReference type="GO" id="GO:0000150">
    <property type="term" value="F:DNA strand exchange activity"/>
    <property type="evidence" value="ECO:0007669"/>
    <property type="project" value="InterPro"/>
</dbReference>
<dbReference type="PROSITE" id="PS51737">
    <property type="entry name" value="RECOMBINASE_DNA_BIND"/>
    <property type="match status" value="1"/>
</dbReference>
<dbReference type="InterPro" id="IPR006119">
    <property type="entry name" value="Resolv_N"/>
</dbReference>
<keyword evidence="1" id="KW-0229">DNA integration</keyword>
<protein>
    <submittedName>
        <fullName evidence="8">DNA invertase Pin-like site-specific DNA recombinase</fullName>
    </submittedName>
</protein>
<dbReference type="PANTHER" id="PTHR30461:SF23">
    <property type="entry name" value="DNA RECOMBINASE-RELATED"/>
    <property type="match status" value="1"/>
</dbReference>
<dbReference type="InterPro" id="IPR036162">
    <property type="entry name" value="Resolvase-like_N_sf"/>
</dbReference>
<dbReference type="AlphaFoldDB" id="A0A495IYQ7"/>
<dbReference type="SUPFAM" id="SSF53041">
    <property type="entry name" value="Resolvase-like"/>
    <property type="match status" value="1"/>
</dbReference>
<proteinExistence type="predicted"/>
<feature type="domain" description="Resolvase/invertase-type recombinase catalytic" evidence="6">
    <location>
        <begin position="3"/>
        <end position="151"/>
    </location>
</feature>
<reference evidence="8 9" key="1">
    <citation type="submission" date="2018-10" db="EMBL/GenBank/DDBJ databases">
        <title>Genomic Encyclopedia of Archaeal and Bacterial Type Strains, Phase II (KMG-II): from individual species to whole genera.</title>
        <authorList>
            <person name="Goeker M."/>
        </authorList>
    </citation>
    <scope>NUCLEOTIDE SEQUENCE [LARGE SCALE GENOMIC DNA]</scope>
    <source>
        <strain evidence="8 9">DSM 18602</strain>
    </source>
</reference>
<dbReference type="Gene3D" id="3.90.1750.20">
    <property type="entry name" value="Putative Large Serine Recombinase, Chain B, Domain 2"/>
    <property type="match status" value="1"/>
</dbReference>
<evidence type="ECO:0000256" key="3">
    <source>
        <dbReference type="ARBA" id="ARBA00023172"/>
    </source>
</evidence>
<evidence type="ECO:0000256" key="2">
    <source>
        <dbReference type="ARBA" id="ARBA00023125"/>
    </source>
</evidence>
<dbReference type="RefSeq" id="WP_121197511.1">
    <property type="nucleotide sequence ID" value="NZ_RBKU01000001.1"/>
</dbReference>
<dbReference type="InterPro" id="IPR050639">
    <property type="entry name" value="SSR_resolvase"/>
</dbReference>
<dbReference type="CDD" id="cd00338">
    <property type="entry name" value="Ser_Recombinase"/>
    <property type="match status" value="1"/>
</dbReference>
<evidence type="ECO:0000256" key="5">
    <source>
        <dbReference type="PROSITE-ProRule" id="PRU10137"/>
    </source>
</evidence>
<evidence type="ECO:0000313" key="8">
    <source>
        <dbReference type="EMBL" id="RKR81846.1"/>
    </source>
</evidence>
<gene>
    <name evidence="8" type="ORF">BDD43_2006</name>
</gene>
<evidence type="ECO:0000256" key="4">
    <source>
        <dbReference type="PIRSR" id="PIRSR606118-50"/>
    </source>
</evidence>
<dbReference type="InterPro" id="IPR006118">
    <property type="entry name" value="Recombinase_CS"/>
</dbReference>
<evidence type="ECO:0000259" key="6">
    <source>
        <dbReference type="PROSITE" id="PS51736"/>
    </source>
</evidence>
<comment type="caution">
    <text evidence="8">The sequence shown here is derived from an EMBL/GenBank/DDBJ whole genome shotgun (WGS) entry which is preliminary data.</text>
</comment>
<dbReference type="OrthoDB" id="9815006at2"/>
<dbReference type="PROSITE" id="PS51736">
    <property type="entry name" value="RECOMBINASES_3"/>
    <property type="match status" value="1"/>
</dbReference>
<dbReference type="InterPro" id="IPR038109">
    <property type="entry name" value="DNA_bind_recomb_sf"/>
</dbReference>
<dbReference type="GO" id="GO:0015074">
    <property type="term" value="P:DNA integration"/>
    <property type="evidence" value="ECO:0007669"/>
    <property type="project" value="UniProtKB-KW"/>
</dbReference>
<dbReference type="Gene3D" id="3.40.50.1390">
    <property type="entry name" value="Resolvase, N-terminal catalytic domain"/>
    <property type="match status" value="1"/>
</dbReference>
<dbReference type="GO" id="GO:0003677">
    <property type="term" value="F:DNA binding"/>
    <property type="evidence" value="ECO:0007669"/>
    <property type="project" value="UniProtKB-KW"/>
</dbReference>
<keyword evidence="3" id="KW-0233">DNA recombination</keyword>
<feature type="active site" description="O-(5'-phospho-DNA)-serine intermediate" evidence="4 5">
    <location>
        <position position="11"/>
    </location>
</feature>
<dbReference type="Pfam" id="PF00239">
    <property type="entry name" value="Resolvase"/>
    <property type="match status" value="1"/>
</dbReference>
<organism evidence="8 9">
    <name type="scientific">Mucilaginibacter gracilis</name>
    <dbReference type="NCBI Taxonomy" id="423350"/>
    <lineage>
        <taxon>Bacteria</taxon>
        <taxon>Pseudomonadati</taxon>
        <taxon>Bacteroidota</taxon>
        <taxon>Sphingobacteriia</taxon>
        <taxon>Sphingobacteriales</taxon>
        <taxon>Sphingobacteriaceae</taxon>
        <taxon>Mucilaginibacter</taxon>
    </lineage>
</organism>
<sequence>MKKAILYIRVSTDEQADKGYSQRDQHERLQRYCEQNSIAVLNIIFEDHSAKTFNRPAWTRMLSELRKSKSKPDAILFTKWDRFSRNVSESYQMIGVLSKLGVQPISIEQPLDMTIPESKMMLAIYLAAGEVDNDRRALNVFYGMRRAKKEGRFMGTAPLGYKNLSSPEGKKYIAPFEPEAGIMKWVFQEISRNVFAVDQIRKKANQLGLVCTRMTFWRNVRNPVYCGKLIIKQHKDEESYIVDAQHEPLVSQALFYDVQDILNGRKRVPAAKLLSMELLPLRNFIKCNKCHKMLTGSSSKGKHKHYYYYHCDHICGVRHNAIETNKLFLDLLRTWVLNPAAVELLKLVISSVYKSRTKNEFNAKTQVMTDITKQNEKIAKARRLLLDEEIESSDYKEIKADCDAVIARLEVKLQEVSESKVIRLDIDKLTDKIISTFCNLDKVFEKATLQKQRHILCSLFPEKIEFDGEGHRTPRVNTIAKAIWLINNELGSLKTDTAPDFQTLYRGVVPTKLFYLRQLFSFQYLMWL</sequence>
<dbReference type="PROSITE" id="PS00397">
    <property type="entry name" value="RECOMBINASES_1"/>
    <property type="match status" value="1"/>
</dbReference>
<evidence type="ECO:0000313" key="9">
    <source>
        <dbReference type="Proteomes" id="UP000268007"/>
    </source>
</evidence>
<keyword evidence="2" id="KW-0238">DNA-binding</keyword>
<dbReference type="EMBL" id="RBKU01000001">
    <property type="protein sequence ID" value="RKR81846.1"/>
    <property type="molecule type" value="Genomic_DNA"/>
</dbReference>